<dbReference type="SUPFAM" id="SSF51206">
    <property type="entry name" value="cAMP-binding domain-like"/>
    <property type="match status" value="1"/>
</dbReference>
<dbReference type="SUPFAM" id="SSF52172">
    <property type="entry name" value="CheY-like"/>
    <property type="match status" value="1"/>
</dbReference>
<dbReference type="Proteomes" id="UP000308181">
    <property type="component" value="Unassembled WGS sequence"/>
</dbReference>
<dbReference type="InterPro" id="IPR012318">
    <property type="entry name" value="HTH_CRP"/>
</dbReference>
<keyword evidence="4" id="KW-0804">Transcription</keyword>
<dbReference type="InterPro" id="IPR001789">
    <property type="entry name" value="Sig_transdc_resp-reg_receiver"/>
</dbReference>
<keyword evidence="1 5" id="KW-0597">Phosphoprotein</keyword>
<dbReference type="GO" id="GO:0000155">
    <property type="term" value="F:phosphorelay sensor kinase activity"/>
    <property type="evidence" value="ECO:0007669"/>
    <property type="project" value="TreeGrafter"/>
</dbReference>
<dbReference type="Gene3D" id="3.40.50.2300">
    <property type="match status" value="1"/>
</dbReference>
<reference evidence="9 10" key="1">
    <citation type="submission" date="2019-04" db="EMBL/GenBank/DDBJ databases">
        <title>Pedobacter sp. AR-3-17 sp. nov., isolated from Arctic soil.</title>
        <authorList>
            <person name="Dahal R.H."/>
            <person name="Kim D.-U."/>
        </authorList>
    </citation>
    <scope>NUCLEOTIDE SEQUENCE [LARGE SCALE GENOMIC DNA]</scope>
    <source>
        <strain evidence="9 10">AR-3-17</strain>
    </source>
</reference>
<dbReference type="PROSITE" id="PS50110">
    <property type="entry name" value="RESPONSE_REGULATORY"/>
    <property type="match status" value="1"/>
</dbReference>
<evidence type="ECO:0000259" key="7">
    <source>
        <dbReference type="PROSITE" id="PS50110"/>
    </source>
</evidence>
<dbReference type="PROSITE" id="PS51063">
    <property type="entry name" value="HTH_CRP_2"/>
    <property type="match status" value="1"/>
</dbReference>
<dbReference type="SUPFAM" id="SSF46785">
    <property type="entry name" value="Winged helix' DNA-binding domain"/>
    <property type="match status" value="1"/>
</dbReference>
<evidence type="ECO:0000313" key="10">
    <source>
        <dbReference type="Proteomes" id="UP000308181"/>
    </source>
</evidence>
<feature type="domain" description="HTH crp-type" evidence="8">
    <location>
        <begin position="277"/>
        <end position="349"/>
    </location>
</feature>
<keyword evidence="3" id="KW-0238">DNA-binding</keyword>
<dbReference type="CDD" id="cd00156">
    <property type="entry name" value="REC"/>
    <property type="match status" value="1"/>
</dbReference>
<dbReference type="Gene3D" id="2.60.120.10">
    <property type="entry name" value="Jelly Rolls"/>
    <property type="match status" value="1"/>
</dbReference>
<dbReference type="InterPro" id="IPR036390">
    <property type="entry name" value="WH_DNA-bd_sf"/>
</dbReference>
<dbReference type="InterPro" id="IPR011006">
    <property type="entry name" value="CheY-like_superfamily"/>
</dbReference>
<dbReference type="PANTHER" id="PTHR43547:SF2">
    <property type="entry name" value="HYBRID SIGNAL TRANSDUCTION HISTIDINE KINASE C"/>
    <property type="match status" value="1"/>
</dbReference>
<evidence type="ECO:0000313" key="9">
    <source>
        <dbReference type="EMBL" id="TKB97609.1"/>
    </source>
</evidence>
<gene>
    <name evidence="9" type="ORF">FA046_09570</name>
</gene>
<feature type="modified residue" description="4-aspartylphosphate" evidence="5">
    <location>
        <position position="52"/>
    </location>
</feature>
<dbReference type="SMART" id="SM00100">
    <property type="entry name" value="cNMP"/>
    <property type="match status" value="1"/>
</dbReference>
<evidence type="ECO:0000256" key="3">
    <source>
        <dbReference type="ARBA" id="ARBA00023125"/>
    </source>
</evidence>
<keyword evidence="10" id="KW-1185">Reference proteome</keyword>
<dbReference type="CDD" id="cd00038">
    <property type="entry name" value="CAP_ED"/>
    <property type="match status" value="1"/>
</dbReference>
<dbReference type="Gene3D" id="1.10.10.10">
    <property type="entry name" value="Winged helix-like DNA-binding domain superfamily/Winged helix DNA-binding domain"/>
    <property type="match status" value="1"/>
</dbReference>
<dbReference type="InterPro" id="IPR018490">
    <property type="entry name" value="cNMP-bd_dom_sf"/>
</dbReference>
<keyword evidence="2" id="KW-0805">Transcription regulation</keyword>
<sequence length="356" mass="40603">MKKILLIENDEALNEDLFLLLNLSGYKVISTTDGKKGVELALKENPNLIICDIKMPELDGYGVLHILSNHPKTSAIPFIFLTGSAEFENQRKGMTLGADDYLIKPFNVTDLLNSISIRLLKNENLKRKFHSYEVDAGANDFKNVVNQKKQHIDLIKDKHEHQNYKKKHILYTLGQRPSVLYYVKKGKIKEFLINEDGKELITGIYSEGDFFGYTEIFKDANYSKSARVIEDASLVLIPKEEFLQKVHSDSIIAREFISILSNNVSENEEVLINMAYNSLRKKVAQGITRIIDKFKDTKDGKHIIDISREDLASVVGSSQESMIRTLKEFKTEKLIDVGESGRIIVLNESKIRTLKY</sequence>
<dbReference type="AlphaFoldDB" id="A0A4U1BYG3"/>
<comment type="caution">
    <text evidence="9">The sequence shown here is derived from an EMBL/GenBank/DDBJ whole genome shotgun (WGS) entry which is preliminary data.</text>
</comment>
<dbReference type="Pfam" id="PF00027">
    <property type="entry name" value="cNMP_binding"/>
    <property type="match status" value="1"/>
</dbReference>
<dbReference type="Pfam" id="PF00072">
    <property type="entry name" value="Response_reg"/>
    <property type="match status" value="1"/>
</dbReference>
<evidence type="ECO:0000256" key="2">
    <source>
        <dbReference type="ARBA" id="ARBA00023015"/>
    </source>
</evidence>
<dbReference type="Pfam" id="PF13545">
    <property type="entry name" value="HTH_Crp_2"/>
    <property type="match status" value="1"/>
</dbReference>
<evidence type="ECO:0000256" key="1">
    <source>
        <dbReference type="ARBA" id="ARBA00022553"/>
    </source>
</evidence>
<organism evidence="9 10">
    <name type="scientific">Pedobacter cryophilus</name>
    <dbReference type="NCBI Taxonomy" id="2571271"/>
    <lineage>
        <taxon>Bacteria</taxon>
        <taxon>Pseudomonadati</taxon>
        <taxon>Bacteroidota</taxon>
        <taxon>Sphingobacteriia</taxon>
        <taxon>Sphingobacteriales</taxon>
        <taxon>Sphingobacteriaceae</taxon>
        <taxon>Pedobacter</taxon>
    </lineage>
</organism>
<accession>A0A4U1BYG3</accession>
<evidence type="ECO:0000259" key="8">
    <source>
        <dbReference type="PROSITE" id="PS51063"/>
    </source>
</evidence>
<proteinExistence type="predicted"/>
<dbReference type="InterPro" id="IPR036388">
    <property type="entry name" value="WH-like_DNA-bd_sf"/>
</dbReference>
<evidence type="ECO:0000256" key="5">
    <source>
        <dbReference type="PROSITE-ProRule" id="PRU00169"/>
    </source>
</evidence>
<dbReference type="InterPro" id="IPR000595">
    <property type="entry name" value="cNMP-bd_dom"/>
</dbReference>
<dbReference type="OrthoDB" id="667966at2"/>
<evidence type="ECO:0000256" key="4">
    <source>
        <dbReference type="ARBA" id="ARBA00023163"/>
    </source>
</evidence>
<feature type="domain" description="Cyclic nucleotide-binding" evidence="6">
    <location>
        <begin position="155"/>
        <end position="263"/>
    </location>
</feature>
<name>A0A4U1BYG3_9SPHI</name>
<evidence type="ECO:0000259" key="6">
    <source>
        <dbReference type="PROSITE" id="PS50042"/>
    </source>
</evidence>
<dbReference type="RefSeq" id="WP_136826184.1">
    <property type="nucleotide sequence ID" value="NZ_SWBP01000003.1"/>
</dbReference>
<dbReference type="PANTHER" id="PTHR43547">
    <property type="entry name" value="TWO-COMPONENT HISTIDINE KINASE"/>
    <property type="match status" value="1"/>
</dbReference>
<dbReference type="GO" id="GO:0006355">
    <property type="term" value="P:regulation of DNA-templated transcription"/>
    <property type="evidence" value="ECO:0007669"/>
    <property type="project" value="InterPro"/>
</dbReference>
<dbReference type="PROSITE" id="PS50042">
    <property type="entry name" value="CNMP_BINDING_3"/>
    <property type="match status" value="1"/>
</dbReference>
<dbReference type="SMART" id="SM00448">
    <property type="entry name" value="REC"/>
    <property type="match status" value="1"/>
</dbReference>
<protein>
    <submittedName>
        <fullName evidence="9">Response regulator</fullName>
    </submittedName>
</protein>
<dbReference type="SMART" id="SM00419">
    <property type="entry name" value="HTH_CRP"/>
    <property type="match status" value="1"/>
</dbReference>
<dbReference type="EMBL" id="SWBP01000003">
    <property type="protein sequence ID" value="TKB97609.1"/>
    <property type="molecule type" value="Genomic_DNA"/>
</dbReference>
<feature type="domain" description="Response regulatory" evidence="7">
    <location>
        <begin position="3"/>
        <end position="119"/>
    </location>
</feature>
<dbReference type="GO" id="GO:0003677">
    <property type="term" value="F:DNA binding"/>
    <property type="evidence" value="ECO:0007669"/>
    <property type="project" value="UniProtKB-KW"/>
</dbReference>
<dbReference type="InterPro" id="IPR014710">
    <property type="entry name" value="RmlC-like_jellyroll"/>
</dbReference>